<evidence type="ECO:0000313" key="2">
    <source>
        <dbReference type="Proteomes" id="UP001432163"/>
    </source>
</evidence>
<sequence>MKVNIGGTWKDGRPWVNVGGTWKRAIAEWVNVNGVWKKIGYAINYAYITSKISYDKIGLSTYRYYQSDFDDFRIIPSGYPLSKLFFLARREGSARYSQAYIKLEFSNASEQDRFYSAMLNDKVIFTVSTGSYEFELDSSSTSITKQSNNTVNVDIKDKRNFFSYLEAQYRAGSTLIISLNFA</sequence>
<accession>A0AAX4J568</accession>
<protein>
    <recommendedName>
        <fullName evidence="3">Tail fiber protein</fullName>
    </recommendedName>
</protein>
<reference evidence="1" key="1">
    <citation type="submission" date="2023-11" db="EMBL/GenBank/DDBJ databases">
        <title>Complete genome sequence of Vibrio virus vB_VpM-pA2SJ1.</title>
        <authorList>
            <person name="Lim S.J."/>
            <person name="Park S.Y."/>
            <person name="Kim J.H."/>
        </authorList>
    </citation>
    <scope>NUCLEOTIDE SEQUENCE</scope>
</reference>
<organism evidence="1 2">
    <name type="scientific">Vibrio phage vB_VpM-pA2SJ1</name>
    <dbReference type="NCBI Taxonomy" id="3095964"/>
    <lineage>
        <taxon>Viruses</taxon>
        <taxon>Duplodnaviria</taxon>
        <taxon>Heunggongvirae</taxon>
        <taxon>Uroviricota</taxon>
        <taxon>Caudoviricetes</taxon>
    </lineage>
</organism>
<name>A0AAX4J568_9CAUD</name>
<evidence type="ECO:0000313" key="1">
    <source>
        <dbReference type="EMBL" id="WRQ13055.1"/>
    </source>
</evidence>
<evidence type="ECO:0008006" key="3">
    <source>
        <dbReference type="Google" id="ProtNLM"/>
    </source>
</evidence>
<dbReference type="EMBL" id="OR813779">
    <property type="protein sequence ID" value="WRQ13055.1"/>
    <property type="molecule type" value="Genomic_DNA"/>
</dbReference>
<proteinExistence type="predicted"/>
<dbReference type="Proteomes" id="UP001432163">
    <property type="component" value="Segment"/>
</dbReference>